<evidence type="ECO:0000256" key="1">
    <source>
        <dbReference type="SAM" id="Phobius"/>
    </source>
</evidence>
<dbReference type="Proteomes" id="UP000033551">
    <property type="component" value="Unassembled WGS sequence"/>
</dbReference>
<accession>A0A0F4JB80</accession>
<dbReference type="RefSeq" id="WP_045948490.1">
    <property type="nucleotide sequence ID" value="NZ_JZWV01000479.1"/>
</dbReference>
<keyword evidence="3" id="KW-1185">Reference proteome</keyword>
<evidence type="ECO:0000313" key="2">
    <source>
        <dbReference type="EMBL" id="KJY31622.1"/>
    </source>
</evidence>
<dbReference type="PATRIC" id="fig|68223.7.peg.8045"/>
<proteinExistence type="predicted"/>
<dbReference type="AlphaFoldDB" id="A0A0F4JB80"/>
<sequence>MIERAYQQGAIAALPKTHDRTIPTFPQAETETLSILSVRFQWGSLLTAAGAVATVMGSATAGVLLALAPAVLTDGTVVTYLRIRRS</sequence>
<organism evidence="2 3">
    <name type="scientific">Streptomyces katrae</name>
    <dbReference type="NCBI Taxonomy" id="68223"/>
    <lineage>
        <taxon>Bacteria</taxon>
        <taxon>Bacillati</taxon>
        <taxon>Actinomycetota</taxon>
        <taxon>Actinomycetes</taxon>
        <taxon>Kitasatosporales</taxon>
        <taxon>Streptomycetaceae</taxon>
        <taxon>Streptomyces</taxon>
    </lineage>
</organism>
<keyword evidence="1" id="KW-1133">Transmembrane helix</keyword>
<gene>
    <name evidence="2" type="ORF">VR44_17740</name>
</gene>
<keyword evidence="1" id="KW-0472">Membrane</keyword>
<protein>
    <submittedName>
        <fullName evidence="2">Uncharacterized protein</fullName>
    </submittedName>
</protein>
<dbReference type="EMBL" id="JZWV01000479">
    <property type="protein sequence ID" value="KJY31622.1"/>
    <property type="molecule type" value="Genomic_DNA"/>
</dbReference>
<reference evidence="2 3" key="1">
    <citation type="submission" date="2015-02" db="EMBL/GenBank/DDBJ databases">
        <authorList>
            <person name="Ju K.-S."/>
            <person name="Doroghazi J.R."/>
            <person name="Metcalf W."/>
        </authorList>
    </citation>
    <scope>NUCLEOTIDE SEQUENCE [LARGE SCALE GENOMIC DNA]</scope>
    <source>
        <strain evidence="2 3">NRRL ISP-5550</strain>
    </source>
</reference>
<keyword evidence="1" id="KW-0812">Transmembrane</keyword>
<evidence type="ECO:0000313" key="3">
    <source>
        <dbReference type="Proteomes" id="UP000033551"/>
    </source>
</evidence>
<name>A0A0F4JB80_9ACTN</name>
<feature type="transmembrane region" description="Helical" evidence="1">
    <location>
        <begin position="45"/>
        <end position="72"/>
    </location>
</feature>
<comment type="caution">
    <text evidence="2">The sequence shown here is derived from an EMBL/GenBank/DDBJ whole genome shotgun (WGS) entry which is preliminary data.</text>
</comment>